<gene>
    <name evidence="9" type="ordered locus">Cd36_51700</name>
    <name evidence="10" type="ORF">CD36_51700</name>
</gene>
<dbReference type="CDD" id="cd12148">
    <property type="entry name" value="fungal_TF_MHR"/>
    <property type="match status" value="1"/>
</dbReference>
<dbReference type="SUPFAM" id="SSF57701">
    <property type="entry name" value="Zn2/Cys6 DNA-binding domain"/>
    <property type="match status" value="1"/>
</dbReference>
<feature type="region of interest" description="Disordered" evidence="6">
    <location>
        <begin position="838"/>
        <end position="868"/>
    </location>
</feature>
<feature type="compositionally biased region" description="Low complexity" evidence="6">
    <location>
        <begin position="36"/>
        <end position="47"/>
    </location>
</feature>
<dbReference type="eggNOG" id="ENOG502QZJZ">
    <property type="taxonomic scope" value="Eukaryota"/>
</dbReference>
<evidence type="ECO:0000256" key="4">
    <source>
        <dbReference type="ARBA" id="ARBA00023163"/>
    </source>
</evidence>
<keyword evidence="11" id="KW-1185">Reference proteome</keyword>
<feature type="transmembrane region" description="Helical" evidence="7">
    <location>
        <begin position="381"/>
        <end position="401"/>
    </location>
</feature>
<dbReference type="PROSITE" id="PS50048">
    <property type="entry name" value="ZN2_CY6_FUNGAL_2"/>
    <property type="match status" value="1"/>
</dbReference>
<dbReference type="KEGG" id="cdu:CD36_51700"/>
<proteinExistence type="predicted"/>
<keyword evidence="2" id="KW-0805">Transcription regulation</keyword>
<feature type="region of interest" description="Disordered" evidence="6">
    <location>
        <begin position="143"/>
        <end position="173"/>
    </location>
</feature>
<feature type="compositionally biased region" description="Low complexity" evidence="6">
    <location>
        <begin position="146"/>
        <end position="161"/>
    </location>
</feature>
<dbReference type="Gene3D" id="4.10.240.10">
    <property type="entry name" value="Zn(2)-C6 fungal-type DNA-binding domain"/>
    <property type="match status" value="1"/>
</dbReference>
<protein>
    <submittedName>
        <fullName evidence="10">Zinc finger-containing tanscription factor, putative</fullName>
    </submittedName>
</protein>
<dbReference type="GO" id="GO:0000981">
    <property type="term" value="F:DNA-binding transcription factor activity, RNA polymerase II-specific"/>
    <property type="evidence" value="ECO:0007669"/>
    <property type="project" value="InterPro"/>
</dbReference>
<evidence type="ECO:0000259" key="8">
    <source>
        <dbReference type="PROSITE" id="PS50048"/>
    </source>
</evidence>
<evidence type="ECO:0000256" key="3">
    <source>
        <dbReference type="ARBA" id="ARBA00023125"/>
    </source>
</evidence>
<dbReference type="PANTHER" id="PTHR46910:SF37">
    <property type="entry name" value="ZN(II)2CYS6 TRANSCRIPTION FACTOR (EUROFUNG)"/>
    <property type="match status" value="1"/>
</dbReference>
<keyword evidence="7" id="KW-0472">Membrane</keyword>
<feature type="region of interest" description="Disordered" evidence="6">
    <location>
        <begin position="802"/>
        <end position="823"/>
    </location>
</feature>
<feature type="region of interest" description="Disordered" evidence="6">
    <location>
        <begin position="1"/>
        <end position="57"/>
    </location>
</feature>
<dbReference type="GO" id="GO:0008270">
    <property type="term" value="F:zinc ion binding"/>
    <property type="evidence" value="ECO:0007669"/>
    <property type="project" value="InterPro"/>
</dbReference>
<evidence type="ECO:0000256" key="5">
    <source>
        <dbReference type="ARBA" id="ARBA00023242"/>
    </source>
</evidence>
<dbReference type="Pfam" id="PF00172">
    <property type="entry name" value="Zn_clus"/>
    <property type="match status" value="1"/>
</dbReference>
<dbReference type="InterPro" id="IPR001138">
    <property type="entry name" value="Zn2Cys6_DnaBD"/>
</dbReference>
<feature type="compositionally biased region" description="Basic and acidic residues" evidence="6">
    <location>
        <begin position="1"/>
        <end position="11"/>
    </location>
</feature>
<feature type="compositionally biased region" description="Polar residues" evidence="6">
    <location>
        <begin position="838"/>
        <end position="858"/>
    </location>
</feature>
<dbReference type="PROSITE" id="PS00463">
    <property type="entry name" value="ZN2_CY6_FUNGAL_1"/>
    <property type="match status" value="1"/>
</dbReference>
<keyword evidence="4" id="KW-0804">Transcription</keyword>
<accession>B9WHB1</accession>
<evidence type="ECO:0000313" key="9">
    <source>
        <dbReference type="CGD" id="CAL0000168429"/>
    </source>
</evidence>
<organism evidence="10 11">
    <name type="scientific">Candida dubliniensis (strain CD36 / ATCC MYA-646 / CBS 7987 / NCPF 3949 / NRRL Y-17841)</name>
    <name type="common">Yeast</name>
    <dbReference type="NCBI Taxonomy" id="573826"/>
    <lineage>
        <taxon>Eukaryota</taxon>
        <taxon>Fungi</taxon>
        <taxon>Dikarya</taxon>
        <taxon>Ascomycota</taxon>
        <taxon>Saccharomycotina</taxon>
        <taxon>Pichiomycetes</taxon>
        <taxon>Debaryomycetaceae</taxon>
        <taxon>Candida/Lodderomyces clade</taxon>
        <taxon>Candida</taxon>
    </lineage>
</organism>
<evidence type="ECO:0000313" key="11">
    <source>
        <dbReference type="Proteomes" id="UP000002605"/>
    </source>
</evidence>
<dbReference type="VEuPathDB" id="FungiDB:CD36_51700"/>
<dbReference type="Proteomes" id="UP000002605">
    <property type="component" value="Chromosome 5"/>
</dbReference>
<dbReference type="RefSeq" id="XP_002420474.1">
    <property type="nucleotide sequence ID" value="XM_002420429.1"/>
</dbReference>
<dbReference type="CGD" id="CAL0000168429">
    <property type="gene designation" value="Cd36_51700"/>
</dbReference>
<evidence type="ECO:0000256" key="2">
    <source>
        <dbReference type="ARBA" id="ARBA00023015"/>
    </source>
</evidence>
<dbReference type="InterPro" id="IPR036864">
    <property type="entry name" value="Zn2-C6_fun-type_DNA-bd_sf"/>
</dbReference>
<feature type="compositionally biased region" description="Polar residues" evidence="6">
    <location>
        <begin position="17"/>
        <end position="35"/>
    </location>
</feature>
<sequence>MDPLLHSHEKQQPVVVNGSNIHQNNARNPSLASTGTSNSTISQSPSPSEDEKPVTRKKRTRIAKACQYCRKKKVKCDGCQPCSNCQQSNFGNCEYAVDENKKPKISKKKSKSLKNRSSKFQISKSIDERLSKIENTLAQLLNHIDTNNNTPTPTPTSNSTTANDKQTETDKYSFSPLPMAIEKEVTDESNQKYDPKVESNFLGSHSVINIFSKKSVEWLLRPVIDKFKDDIEDFKKIAWVYEYYTQAFLDTISQPIKARISRRNDLMDNTFVDVTIPLEILSCYDDIFLVSYVCKGDYIRNLFQTYFEEPDQDGSRRRNFLWSELLAMTAAIGICISVLIDDRNNTKETEKPKYSCSLSNQQLIEINFKCFYSMIFYHRRLCVISEGFPTITGFILLIMYFDFAVPVSQITFLAVSTTIHYAKQCGLHRQETYKDMSWEEQRTRRVLWWFCEYLHTEYCFQKGYSLEIGDEDMISFSDDDTTTNAIVKSNWHLISSALNSENPIDALTINEIRENKANHICASYIMHSLSKIRAESYQLLYSTSAQKKTLSSILTSVEKLTADMESLYKESCSVMPVQSVSGYAKNTEIVLKLDNGYENVLMIQFEYFLHLMTINRLSLQDFPNDVDHRDLTDKCLYHRNIANRSARTILHIAKDSTEKKVQFIIINWFSYAIFAAFAHLGSMCLEDPQNPVVLEDIDLLIGISYSVFSFEDKSFKVSRFALKRYVYDMLTRYILKLYFKVTNEQTRNMFYTKYKDLDDHLHLEKTFHEFFVNGNPGVDSTKTYRTLSKLFRPFWLKPHERSKRAQVNPDDTGTPLGSSSSSSNGIYWTSTSILSQPSIRNDTSSTFSSQPVNYTQESPRTDAKPLEISNLVDPFNAVIDSATKSNGKELPNSFIQQDLSAINAAPMQQPQPQPPFPQPPFSQLPPFPPPPPPPPQQQEQQNLPRHQFNTNFNSLEEMIEENYVGDLNFPAMFYE</sequence>
<dbReference type="GO" id="GO:0003677">
    <property type="term" value="F:DNA binding"/>
    <property type="evidence" value="ECO:0007669"/>
    <property type="project" value="UniProtKB-KW"/>
</dbReference>
<dbReference type="PANTHER" id="PTHR46910">
    <property type="entry name" value="TRANSCRIPTION FACTOR PDR1"/>
    <property type="match status" value="1"/>
</dbReference>
<feature type="transmembrane region" description="Helical" evidence="7">
    <location>
        <begin position="320"/>
        <end position="340"/>
    </location>
</feature>
<keyword evidence="5" id="KW-0539">Nucleus</keyword>
<dbReference type="EMBL" id="FM992692">
    <property type="protein sequence ID" value="CAX41553.1"/>
    <property type="molecule type" value="Genomic_DNA"/>
</dbReference>
<dbReference type="OrthoDB" id="2123952at2759"/>
<keyword evidence="7" id="KW-1133">Transmembrane helix</keyword>
<evidence type="ECO:0000256" key="6">
    <source>
        <dbReference type="SAM" id="MobiDB-lite"/>
    </source>
</evidence>
<evidence type="ECO:0000256" key="7">
    <source>
        <dbReference type="SAM" id="Phobius"/>
    </source>
</evidence>
<keyword evidence="7" id="KW-0812">Transmembrane</keyword>
<dbReference type="GeneID" id="8048160"/>
<evidence type="ECO:0000256" key="1">
    <source>
        <dbReference type="ARBA" id="ARBA00004123"/>
    </source>
</evidence>
<dbReference type="GO" id="GO:0005634">
    <property type="term" value="C:nucleus"/>
    <property type="evidence" value="ECO:0007669"/>
    <property type="project" value="UniProtKB-SubCell"/>
</dbReference>
<dbReference type="HOGENOM" id="CLU_298082_0_0_1"/>
<dbReference type="InterPro" id="IPR050987">
    <property type="entry name" value="AtrR-like"/>
</dbReference>
<feature type="region of interest" description="Disordered" evidence="6">
    <location>
        <begin position="906"/>
        <end position="950"/>
    </location>
</feature>
<dbReference type="SMART" id="SM00066">
    <property type="entry name" value="GAL4"/>
    <property type="match status" value="1"/>
</dbReference>
<feature type="domain" description="Zn(2)-C6 fungal-type" evidence="8">
    <location>
        <begin position="65"/>
        <end position="95"/>
    </location>
</feature>
<name>B9WHB1_CANDC</name>
<dbReference type="CDD" id="cd00067">
    <property type="entry name" value="GAL4"/>
    <property type="match status" value="1"/>
</dbReference>
<reference evidence="10 11" key="1">
    <citation type="journal article" date="2009" name="Genome Res.">
        <title>Comparative genomics of the fungal pathogens Candida dubliniensis and Candida albicans.</title>
        <authorList>
            <person name="Jackson A.P."/>
            <person name="Gamble J.A."/>
            <person name="Yeomans T."/>
            <person name="Moran G.P."/>
            <person name="Saunders D."/>
            <person name="Harris D."/>
            <person name="Aslett M."/>
            <person name="Barrell J.F."/>
            <person name="Butler G."/>
            <person name="Citiulo F."/>
            <person name="Coleman D.C."/>
            <person name="de Groot P.W.J."/>
            <person name="Goodwin T.J."/>
            <person name="Quail M.A."/>
            <person name="McQuillan J."/>
            <person name="Munro C.A."/>
            <person name="Pain A."/>
            <person name="Poulter R.T."/>
            <person name="Rajandream M.A."/>
            <person name="Renauld H."/>
            <person name="Spiering M.J."/>
            <person name="Tivey A."/>
            <person name="Gow N.A.R."/>
            <person name="Barrell B."/>
            <person name="Sullivan D.J."/>
            <person name="Berriman M."/>
        </authorList>
    </citation>
    <scope>NUCLEOTIDE SEQUENCE [LARGE SCALE GENOMIC DNA]</scope>
    <source>
        <strain evidence="11">CD36 / ATCC MYA-646 / CBS 7987 / NCPF 3949 / NRRL Y-17841</strain>
    </source>
</reference>
<comment type="subcellular location">
    <subcellularLocation>
        <location evidence="1">Nucleus</location>
    </subcellularLocation>
</comment>
<keyword evidence="3" id="KW-0238">DNA-binding</keyword>
<evidence type="ECO:0000313" key="10">
    <source>
        <dbReference type="EMBL" id="CAX41553.1"/>
    </source>
</evidence>
<dbReference type="AlphaFoldDB" id="B9WHB1"/>
<feature type="compositionally biased region" description="Pro residues" evidence="6">
    <location>
        <begin position="909"/>
        <end position="936"/>
    </location>
</feature>